<accession>A0ABZ1BYH4</accession>
<evidence type="ECO:0000313" key="5">
    <source>
        <dbReference type="EMBL" id="WRP17860.1"/>
    </source>
</evidence>
<organism evidence="5 6">
    <name type="scientific">Carboxydichorda subterranea</name>
    <dbReference type="NCBI Taxonomy" id="3109565"/>
    <lineage>
        <taxon>Bacteria</taxon>
        <taxon>Bacillati</taxon>
        <taxon>Bacillota</taxon>
        <taxon>Limnochordia</taxon>
        <taxon>Limnochordales</taxon>
        <taxon>Geochordaceae</taxon>
        <taxon>Carboxydichorda</taxon>
    </lineage>
</organism>
<evidence type="ECO:0000313" key="6">
    <source>
        <dbReference type="Proteomes" id="UP001332192"/>
    </source>
</evidence>
<evidence type="ECO:0000256" key="2">
    <source>
        <dbReference type="ARBA" id="ARBA00022723"/>
    </source>
</evidence>
<dbReference type="InterPro" id="IPR050251">
    <property type="entry name" value="HpcH-HpaI_aldolase"/>
</dbReference>
<feature type="domain" description="HpcH/HpaI aldolase/citrate lyase" evidence="4">
    <location>
        <begin position="16"/>
        <end position="242"/>
    </location>
</feature>
<keyword evidence="6" id="KW-1185">Reference proteome</keyword>
<comment type="similarity">
    <text evidence="1">Belongs to the HpcH/HpaI aldolase family.</text>
</comment>
<dbReference type="SUPFAM" id="SSF51621">
    <property type="entry name" value="Phosphoenolpyruvate/pyruvate domain"/>
    <property type="match status" value="1"/>
</dbReference>
<protein>
    <submittedName>
        <fullName evidence="5">Aldolase/citrate lyase family protein</fullName>
    </submittedName>
</protein>
<evidence type="ECO:0000256" key="1">
    <source>
        <dbReference type="ARBA" id="ARBA00005568"/>
    </source>
</evidence>
<dbReference type="Proteomes" id="UP001332192">
    <property type="component" value="Chromosome"/>
</dbReference>
<dbReference type="InterPro" id="IPR015813">
    <property type="entry name" value="Pyrv/PenolPyrv_kinase-like_dom"/>
</dbReference>
<dbReference type="PANTHER" id="PTHR30502:SF0">
    <property type="entry name" value="PHOSPHOENOLPYRUVATE CARBOXYLASE FAMILY PROTEIN"/>
    <property type="match status" value="1"/>
</dbReference>
<evidence type="ECO:0000259" key="4">
    <source>
        <dbReference type="Pfam" id="PF03328"/>
    </source>
</evidence>
<evidence type="ECO:0000256" key="3">
    <source>
        <dbReference type="ARBA" id="ARBA00023239"/>
    </source>
</evidence>
<name>A0ABZ1BYH4_9FIRM</name>
<dbReference type="Pfam" id="PF03328">
    <property type="entry name" value="HpcH_HpaI"/>
    <property type="match status" value="1"/>
</dbReference>
<sequence length="256" mass="27399">MPNPVKERLRQGLPAIGTWLSIPSPVVAEALAGLEPDWLLIDTEHGAIDEQTAEDMIRAIRAASSTVVPLVRVAANDPALIKKALDRGAMGVLVPLVNSAEEARRAVAACRYPPEGIRGVAGTRASRYGLEMDRYFASWNREVLVGVQVETPVALEAVEAIASTPGVDLLFIGPNDLSAGLGIFRQWEHPHYRAAVARILDAAKAARIAAGYMARGPEEAQRRVREGFALVSVATDLGLLLQAASGAFEQAREPAR</sequence>
<dbReference type="Gene3D" id="3.20.20.60">
    <property type="entry name" value="Phosphoenolpyruvate-binding domains"/>
    <property type="match status" value="1"/>
</dbReference>
<reference evidence="5 6" key="1">
    <citation type="journal article" date="2024" name="Front. Microbiol.">
        <title>Novel thermophilic genera Geochorda gen. nov. and Carboxydochorda gen. nov. from the deep terrestrial subsurface reveal the ecophysiological diversity in the class Limnochordia.</title>
        <authorList>
            <person name="Karnachuk O.V."/>
            <person name="Lukina A.P."/>
            <person name="Avakyan M.R."/>
            <person name="Kadnikov V.V."/>
            <person name="Begmatov S."/>
            <person name="Beletsky A.V."/>
            <person name="Vlasova K.G."/>
            <person name="Novikov A.A."/>
            <person name="Shcherbakova V.A."/>
            <person name="Mardanov A.V."/>
            <person name="Ravin N.V."/>
        </authorList>
    </citation>
    <scope>NUCLEOTIDE SEQUENCE [LARGE SCALE GENOMIC DNA]</scope>
    <source>
        <strain evidence="5 6">L945</strain>
    </source>
</reference>
<keyword evidence="3 5" id="KW-0456">Lyase</keyword>
<keyword evidence="2" id="KW-0479">Metal-binding</keyword>
<gene>
    <name evidence="5" type="ORF">U7230_02275</name>
</gene>
<dbReference type="RefSeq" id="WP_324717130.1">
    <property type="nucleotide sequence ID" value="NZ_CP141615.1"/>
</dbReference>
<dbReference type="GO" id="GO:0016829">
    <property type="term" value="F:lyase activity"/>
    <property type="evidence" value="ECO:0007669"/>
    <property type="project" value="UniProtKB-KW"/>
</dbReference>
<dbReference type="PANTHER" id="PTHR30502">
    <property type="entry name" value="2-KETO-3-DEOXY-L-RHAMNONATE ALDOLASE"/>
    <property type="match status" value="1"/>
</dbReference>
<dbReference type="InterPro" id="IPR005000">
    <property type="entry name" value="Aldolase/citrate-lyase_domain"/>
</dbReference>
<proteinExistence type="inferred from homology"/>
<dbReference type="InterPro" id="IPR040442">
    <property type="entry name" value="Pyrv_kinase-like_dom_sf"/>
</dbReference>
<dbReference type="EMBL" id="CP141615">
    <property type="protein sequence ID" value="WRP17860.1"/>
    <property type="molecule type" value="Genomic_DNA"/>
</dbReference>